<protein>
    <submittedName>
        <fullName evidence="1">Uncharacterized protein</fullName>
    </submittedName>
</protein>
<comment type="caution">
    <text evidence="1">The sequence shown here is derived from an EMBL/GenBank/DDBJ whole genome shotgun (WGS) entry which is preliminary data.</text>
</comment>
<dbReference type="Proteomes" id="UP001172102">
    <property type="component" value="Unassembled WGS sequence"/>
</dbReference>
<accession>A0AA40A7L5</accession>
<sequence length="155" mass="17623">MAFSGRPKPSKPKKRTSSLICEVDSTLCIERMAEELEQLAVELNHVSVSLKGLTTDMPADLLGIGNICYFEFGELRDFLRRGIFDWFYSRRILSTALVCRESYAVAAQLLHPNFSRGDIRNIPVLEQMYPGRTDPLVLLLSLHLPEENDLVLNLR</sequence>
<gene>
    <name evidence="1" type="ORF">B0H67DRAFT_646163</name>
</gene>
<evidence type="ECO:0000313" key="2">
    <source>
        <dbReference type="Proteomes" id="UP001172102"/>
    </source>
</evidence>
<keyword evidence="2" id="KW-1185">Reference proteome</keyword>
<organism evidence="1 2">
    <name type="scientific">Lasiosphaeris hirsuta</name>
    <dbReference type="NCBI Taxonomy" id="260670"/>
    <lineage>
        <taxon>Eukaryota</taxon>
        <taxon>Fungi</taxon>
        <taxon>Dikarya</taxon>
        <taxon>Ascomycota</taxon>
        <taxon>Pezizomycotina</taxon>
        <taxon>Sordariomycetes</taxon>
        <taxon>Sordariomycetidae</taxon>
        <taxon>Sordariales</taxon>
        <taxon>Lasiosphaeriaceae</taxon>
        <taxon>Lasiosphaeris</taxon>
    </lineage>
</organism>
<dbReference type="EMBL" id="JAUKUA010000005">
    <property type="protein sequence ID" value="KAK0710730.1"/>
    <property type="molecule type" value="Genomic_DNA"/>
</dbReference>
<evidence type="ECO:0000313" key="1">
    <source>
        <dbReference type="EMBL" id="KAK0710730.1"/>
    </source>
</evidence>
<proteinExistence type="predicted"/>
<reference evidence="1" key="1">
    <citation type="submission" date="2023-06" db="EMBL/GenBank/DDBJ databases">
        <title>Genome-scale phylogeny and comparative genomics of the fungal order Sordariales.</title>
        <authorList>
            <consortium name="Lawrence Berkeley National Laboratory"/>
            <person name="Hensen N."/>
            <person name="Bonometti L."/>
            <person name="Westerberg I."/>
            <person name="Brannstrom I.O."/>
            <person name="Guillou S."/>
            <person name="Cros-Aarteil S."/>
            <person name="Calhoun S."/>
            <person name="Haridas S."/>
            <person name="Kuo A."/>
            <person name="Mondo S."/>
            <person name="Pangilinan J."/>
            <person name="Riley R."/>
            <person name="Labutti K."/>
            <person name="Andreopoulos B."/>
            <person name="Lipzen A."/>
            <person name="Chen C."/>
            <person name="Yanf M."/>
            <person name="Daum C."/>
            <person name="Ng V."/>
            <person name="Clum A."/>
            <person name="Steindorff A."/>
            <person name="Ohm R."/>
            <person name="Martin F."/>
            <person name="Silar P."/>
            <person name="Natvig D."/>
            <person name="Lalanne C."/>
            <person name="Gautier V."/>
            <person name="Ament-Velasquez S.L."/>
            <person name="Kruys A."/>
            <person name="Hutchinson M.I."/>
            <person name="Powell A.J."/>
            <person name="Barry K."/>
            <person name="Miller A.N."/>
            <person name="Grigoriev I.V."/>
            <person name="Debuchy R."/>
            <person name="Gladieux P."/>
            <person name="Thoren M.H."/>
            <person name="Johannesson H."/>
        </authorList>
    </citation>
    <scope>NUCLEOTIDE SEQUENCE</scope>
    <source>
        <strain evidence="1">SMH4607-1</strain>
    </source>
</reference>
<name>A0AA40A7L5_9PEZI</name>
<dbReference type="AlphaFoldDB" id="A0AA40A7L5"/>